<dbReference type="SUPFAM" id="SSF56784">
    <property type="entry name" value="HAD-like"/>
    <property type="match status" value="1"/>
</dbReference>
<proteinExistence type="predicted"/>
<name>A0A1F5HMW3_9BACT</name>
<dbReference type="EMBL" id="MFBQ01000005">
    <property type="protein sequence ID" value="OGE05365.1"/>
    <property type="molecule type" value="Genomic_DNA"/>
</dbReference>
<dbReference type="InterPro" id="IPR036412">
    <property type="entry name" value="HAD-like_sf"/>
</dbReference>
<dbReference type="PANTHER" id="PTHR43611">
    <property type="entry name" value="ALPHA-D-GLUCOSE 1-PHOSPHATE PHOSPHATASE"/>
    <property type="match status" value="1"/>
</dbReference>
<dbReference type="InterPro" id="IPR020084">
    <property type="entry name" value="NUDIX_hydrolase_CS"/>
</dbReference>
<dbReference type="Pfam" id="PF00702">
    <property type="entry name" value="Hydrolase"/>
    <property type="match status" value="1"/>
</dbReference>
<gene>
    <name evidence="3" type="ORF">A3B51_03030</name>
</gene>
<dbReference type="Pfam" id="PF00293">
    <property type="entry name" value="NUDIX"/>
    <property type="match status" value="1"/>
</dbReference>
<dbReference type="SFLD" id="SFLDS00003">
    <property type="entry name" value="Haloacid_Dehalogenase"/>
    <property type="match status" value="1"/>
</dbReference>
<dbReference type="Proteomes" id="UP000176780">
    <property type="component" value="Unassembled WGS sequence"/>
</dbReference>
<dbReference type="SUPFAM" id="SSF55811">
    <property type="entry name" value="Nudix"/>
    <property type="match status" value="1"/>
</dbReference>
<dbReference type="NCBIfam" id="TIGR01549">
    <property type="entry name" value="HAD-SF-IA-v1"/>
    <property type="match status" value="1"/>
</dbReference>
<dbReference type="PRINTS" id="PR00413">
    <property type="entry name" value="HADHALOGNASE"/>
</dbReference>
<accession>A0A1F5HMW3</accession>
<dbReference type="STRING" id="1797727.A3B51_03030"/>
<evidence type="ECO:0000313" key="4">
    <source>
        <dbReference type="Proteomes" id="UP000176780"/>
    </source>
</evidence>
<dbReference type="InterPro" id="IPR006439">
    <property type="entry name" value="HAD-SF_hydro_IA"/>
</dbReference>
<reference evidence="3 4" key="1">
    <citation type="journal article" date="2016" name="Nat. Commun.">
        <title>Thousands of microbial genomes shed light on interconnected biogeochemical processes in an aquifer system.</title>
        <authorList>
            <person name="Anantharaman K."/>
            <person name="Brown C.T."/>
            <person name="Hug L.A."/>
            <person name="Sharon I."/>
            <person name="Castelle C.J."/>
            <person name="Probst A.J."/>
            <person name="Thomas B.C."/>
            <person name="Singh A."/>
            <person name="Wilkins M.J."/>
            <person name="Karaoz U."/>
            <person name="Brodie E.L."/>
            <person name="Williams K.H."/>
            <person name="Hubbard S.S."/>
            <person name="Banfield J.F."/>
        </authorList>
    </citation>
    <scope>NUCLEOTIDE SEQUENCE [LARGE SCALE GENOMIC DNA]</scope>
</reference>
<dbReference type="SFLD" id="SFLDG01129">
    <property type="entry name" value="C1.5:_HAD__Beta-PGM__Phosphata"/>
    <property type="match status" value="1"/>
</dbReference>
<dbReference type="PROSITE" id="PS00893">
    <property type="entry name" value="NUDIX_BOX"/>
    <property type="match status" value="1"/>
</dbReference>
<comment type="caution">
    <text evidence="3">The sequence shown here is derived from an EMBL/GenBank/DDBJ whole genome shotgun (WGS) entry which is preliminary data.</text>
</comment>
<dbReference type="CDD" id="cd02603">
    <property type="entry name" value="HAD_sEH-N_like"/>
    <property type="match status" value="1"/>
</dbReference>
<dbReference type="NCBIfam" id="TIGR01509">
    <property type="entry name" value="HAD-SF-IA-v3"/>
    <property type="match status" value="1"/>
</dbReference>
<evidence type="ECO:0000259" key="2">
    <source>
        <dbReference type="PROSITE" id="PS51462"/>
    </source>
</evidence>
<dbReference type="InterPro" id="IPR015797">
    <property type="entry name" value="NUDIX_hydrolase-like_dom_sf"/>
</dbReference>
<evidence type="ECO:0000313" key="3">
    <source>
        <dbReference type="EMBL" id="OGE05365.1"/>
    </source>
</evidence>
<dbReference type="Gene3D" id="3.90.79.10">
    <property type="entry name" value="Nucleoside Triphosphate Pyrophosphohydrolase"/>
    <property type="match status" value="1"/>
</dbReference>
<dbReference type="Gene3D" id="3.40.50.1000">
    <property type="entry name" value="HAD superfamily/HAD-like"/>
    <property type="match status" value="1"/>
</dbReference>
<dbReference type="GO" id="GO:0016787">
    <property type="term" value="F:hydrolase activity"/>
    <property type="evidence" value="ECO:0007669"/>
    <property type="project" value="UniProtKB-KW"/>
</dbReference>
<dbReference type="InterPro" id="IPR000086">
    <property type="entry name" value="NUDIX_hydrolase_dom"/>
</dbReference>
<keyword evidence="1" id="KW-0378">Hydrolase</keyword>
<feature type="domain" description="Nudix hydrolase" evidence="2">
    <location>
        <begin position="202"/>
        <end position="332"/>
    </location>
</feature>
<organism evidence="3 4">
    <name type="scientific">Candidatus Curtissbacteria bacterium RIFCSPLOWO2_01_FULL_41_18</name>
    <dbReference type="NCBI Taxonomy" id="1797727"/>
    <lineage>
        <taxon>Bacteria</taxon>
        <taxon>Candidatus Curtissiibacteriota</taxon>
    </lineage>
</organism>
<protein>
    <recommendedName>
        <fullName evidence="2">Nudix hydrolase domain-containing protein</fullName>
    </recommendedName>
</protein>
<dbReference type="PANTHER" id="PTHR43611:SF3">
    <property type="entry name" value="FLAVIN MONONUCLEOTIDE HYDROLASE 1, CHLOROPLATIC"/>
    <property type="match status" value="1"/>
</dbReference>
<dbReference type="AlphaFoldDB" id="A0A1F5HMW3"/>
<sequence length="335" mass="39065">MTKAIIFDVGGVLYKNEMPYVHKDIIRSLGVKKEVHERHYSELIKPLGKGEISEEQFWQKYLKATKASKPLPKKSLFVREYSKRYKPRKKVVDILKKLKANGYQLAMLSNTIEPHARLVKKMQIYGLFDITIFSNEVGLLKPDEKIFSLVLKKLGSSPKEAIFIDDKEEHVSAANNFGLKGIIFKNPNQLTSELGKLGITSEEKFYAGGFLYNPKTKEVLLHLRDNRTKNNPNLWAFFGGVNKKGEKPQETFKRELYEELGNYLSNSTIKPLCNYFNPDFKTHRYVFYSKISTKLENLELKEGKEFCWFTFKEAFKQFLSKRTRQDLLFFKKTLL</sequence>
<evidence type="ECO:0000256" key="1">
    <source>
        <dbReference type="ARBA" id="ARBA00022801"/>
    </source>
</evidence>
<dbReference type="PROSITE" id="PS51462">
    <property type="entry name" value="NUDIX"/>
    <property type="match status" value="1"/>
</dbReference>
<dbReference type="InterPro" id="IPR023214">
    <property type="entry name" value="HAD_sf"/>
</dbReference>